<dbReference type="SUPFAM" id="SSF48239">
    <property type="entry name" value="Terpenoid cyclases/Protein prenyltransferases"/>
    <property type="match status" value="1"/>
</dbReference>
<evidence type="ECO:0000256" key="2">
    <source>
        <dbReference type="SAM" id="MobiDB-lite"/>
    </source>
</evidence>
<comment type="similarity">
    <text evidence="1">Belongs to the protease inhibitor I39 (alpha-2-macroglobulin) family. Bacterial alpha-2-macroglobulin subfamily.</text>
</comment>
<accession>A0A558C371</accession>
<dbReference type="InterPro" id="IPR002890">
    <property type="entry name" value="MG2"/>
</dbReference>
<dbReference type="InterPro" id="IPR041246">
    <property type="entry name" value="Bact_MG10"/>
</dbReference>
<protein>
    <recommendedName>
        <fullName evidence="4">Alpha-2-macroglobulin domain-containing protein</fullName>
    </recommendedName>
</protein>
<dbReference type="EMBL" id="VMRJ01000001">
    <property type="protein sequence ID" value="TVT43233.1"/>
    <property type="molecule type" value="Genomic_DNA"/>
</dbReference>
<dbReference type="Gene3D" id="2.20.130.20">
    <property type="match status" value="1"/>
</dbReference>
<dbReference type="OrthoDB" id="9767116at2"/>
<organism evidence="5 6">
    <name type="scientific">Hymenobacter setariae</name>
    <dbReference type="NCBI Taxonomy" id="2594794"/>
    <lineage>
        <taxon>Bacteria</taxon>
        <taxon>Pseudomonadati</taxon>
        <taxon>Bacteroidota</taxon>
        <taxon>Cytophagia</taxon>
        <taxon>Cytophagales</taxon>
        <taxon>Hymenobacteraceae</taxon>
        <taxon>Hymenobacter</taxon>
    </lineage>
</organism>
<dbReference type="PANTHER" id="PTHR40094:SF1">
    <property type="entry name" value="UBIQUITIN DOMAIN-CONTAINING PROTEIN"/>
    <property type="match status" value="1"/>
</dbReference>
<dbReference type="InterPro" id="IPR008930">
    <property type="entry name" value="Terpenoid_cyclase/PrenylTrfase"/>
</dbReference>
<feature type="region of interest" description="Disordered" evidence="2">
    <location>
        <begin position="1246"/>
        <end position="1269"/>
    </location>
</feature>
<feature type="domain" description="Alpha-2-macroglobulin" evidence="4">
    <location>
        <begin position="1281"/>
        <end position="1371"/>
    </location>
</feature>
<dbReference type="Gene3D" id="2.60.40.1930">
    <property type="match status" value="1"/>
</dbReference>
<dbReference type="Proteomes" id="UP000317624">
    <property type="component" value="Unassembled WGS sequence"/>
</dbReference>
<dbReference type="GO" id="GO:0004866">
    <property type="term" value="F:endopeptidase inhibitor activity"/>
    <property type="evidence" value="ECO:0007669"/>
    <property type="project" value="InterPro"/>
</dbReference>
<reference evidence="5 6" key="1">
    <citation type="submission" date="2019-07" db="EMBL/GenBank/DDBJ databases">
        <title>Hymenobacter sp. straun FUR1 Genome sequencing and assembly.</title>
        <authorList>
            <person name="Chhetri G."/>
        </authorList>
    </citation>
    <scope>NUCLEOTIDE SEQUENCE [LARGE SCALE GENOMIC DNA]</scope>
    <source>
        <strain evidence="5 6">Fur1</strain>
    </source>
</reference>
<name>A0A558C371_9BACT</name>
<dbReference type="InterPro" id="IPR001599">
    <property type="entry name" value="Macroglobln_a2"/>
</dbReference>
<feature type="signal peptide" evidence="3">
    <location>
        <begin position="1"/>
        <end position="23"/>
    </location>
</feature>
<sequence length="2078" mass="227439">MRYLLLLGLVGSLLMTAFLADSAAPGPNPPLPAQWKKIDALLKKDQTATAAPLVEKIYQQAKRENNAPAYVRALLYKIRLLNNKENDADEKAIALLEADLKTAQFPARPILHSLLAGLYANYYNEHRYQLYERTPGAAPSADQATPGAADGGTSLATWDASRLGAAIVRHYYQSVEDEPQRQLKTTLAALGDLATGGDAEGRQRRPTLYDLLAQRAIAGLQDQELYITRPEQQFEPTDPKLFGSAQEFAALKLDAPAADSLNGQLHVLRLLQRFTTARLGADNLAALADVDLQRLDYLHGLTQDTDLGDQYEPALARLADAYKALPISTEFMARQAEAQREANPVAAVALARQAEARFPKSRGAARARTLRAQLEQPEVSFTATDIVVPGQPWRLNVTARNVTELRAWAYRITSKEWEQGAGYDPQDRPLAKRFARALKAAPAATWPLPLPAHPLDYKEHKSVAAGAALPAGYYLVLLSNKAVLSTDPAASSARGGTVTAYALLGASQLSLVHRPAASGATSLLLLDRATGAPLAGVKSQASFNVYNRAKQRDDHRLGDVRATGATGEVELPGPNPATDNLGREQLRNVRSWLGRDTLLTPLNGYYPGSPTATQAQRRTFLFTDRAIYRPGQTLYFKGILTETLGAKNSLLAGQPVSVRLVDVNGQTAQTLTFTTSEYGSFNGSLVLPAGLLNGEMTLQTDNGSLGFSVEDYKRPTFLVTLDSVPGRPQLGQQLTLNGRARAYAGQATDGATVKYRITRRELWPLFTEYGGSRGRRIYPPSGGRSSQEIAHGTTTTDAEGRFVLTFTPPLPATKSGRRWEPGYLFEITADVTDAAGETRTGTRNVVIGRNPLSLQLAGPELIDRQHLPAVTLLGTNATGEPLPATGTLRLLARRYRPNPPGVPGPAPETPDNEAPAELVKTLPFDTKTSATLDLGALLAGVPTGRYRLEAQAAAPDTAAHARLDFVLYDTQASTVPYATPDWFAVPADTVAPGGRTLVLLGSREADARILLEVERGGQLLRQEWLTLKAGEQRRLEVESGLATALGPLHIHTTQVRDGRLYRHDATVQVVEEPQPLRLSIATFRDRLQPGQKETWRVTIRQANGRPAEAELLATLYDQSLDVFRKHSFEELDFSGEYYPARFGWQGNFEGVNSESLDGTTDADSDLEIVNYPELNDWQQHLAETVEIRERIVYSRGKRRVMLTRTVRGGLAPQADSAPANAMRSMAAAAPAPPKVDTVKFTPPVVAKDSEVRSSQTAHSKQENQQGPDLATVATRTDFRETALWQPALHTDATGDVVLEFQMPEAVTRWQLLALAHDKQLHTGQLARQLVTQKEIQITPNAPRFLRPGDTFTFPAKFSNLTDRTLSGTAQLFLLDAATGQDLTSQLLKGNAQQSVTAAAHQSVALGWQLSLPADFAPTAVTYRVVAQAGGEDAKGKRTKKQAAPSAIYSDGEENTLPVLPNKILITESLPLPIVGPGTRTFELKKLTSTSSSTRRNYSLTLELTANPAWYAVQSLPYLMEYPYECSEQVFSRLYANLLAAQILKANPRFKTMLAEWQRQAQSGTATQREQLSSKLAQNQDLKNLLLQETPWVRDAQTETERLARLGTLFDEPRLQAETTRALAKLQAMQLPDGSFPWFEKMPADRYITQLIVAGFGKLKKLGAFDASQNDVASPLLQNALRYLDGATARDYAELRQQKGVKLAADHLGDLAVQALYARSFWTQPAPAATAQAAYTYYRGQAATYWPAQSRYLQAQLALTLHRENKAAPATQAILRALTENALHSPDLGMYWKDVRGGYYWREAPTETQATLIEAFDEIKNDQKSVEEMKLWLLTQKQTQHWESTRATADACYALLLRGTDWTATAPTLQATVGGQPAPAAPAQAGTGYLKTTWPAAEVKPALGKVTLTKPSPGVAWGALYWQYFEDLDKVTPATTPLSLERQLYRETRTASGPQLEPLTAATPLRVGDALVVRLVLRTDRALEYVHLKDQRAAGLEPLNQLSGYRYQNGLGYYESPRDAATNFFLGVVPRGTHVFEYRLRASQAGDFSGGLSQVQCLYAPEFGAQSAGQRLHIAEATK</sequence>
<dbReference type="SMART" id="SM01419">
    <property type="entry name" value="Thiol-ester_cl"/>
    <property type="match status" value="1"/>
</dbReference>
<evidence type="ECO:0000259" key="4">
    <source>
        <dbReference type="SMART" id="SM01360"/>
    </source>
</evidence>
<dbReference type="InterPro" id="IPR047565">
    <property type="entry name" value="Alpha-macroglob_thiol-ester_cl"/>
</dbReference>
<dbReference type="Pfam" id="PF00207">
    <property type="entry name" value="A2M"/>
    <property type="match status" value="1"/>
</dbReference>
<evidence type="ECO:0000256" key="3">
    <source>
        <dbReference type="SAM" id="SignalP"/>
    </source>
</evidence>
<evidence type="ECO:0000313" key="5">
    <source>
        <dbReference type="EMBL" id="TVT43233.1"/>
    </source>
</evidence>
<dbReference type="Pfam" id="PF17973">
    <property type="entry name" value="bMG10"/>
    <property type="match status" value="1"/>
</dbReference>
<dbReference type="PANTHER" id="PTHR40094">
    <property type="entry name" value="ALPHA-2-MACROGLOBULIN HOMOLOG"/>
    <property type="match status" value="1"/>
</dbReference>
<feature type="compositionally biased region" description="Polar residues" evidence="2">
    <location>
        <begin position="1252"/>
        <end position="1266"/>
    </location>
</feature>
<dbReference type="Pfam" id="PF01835">
    <property type="entry name" value="MG2"/>
    <property type="match status" value="1"/>
</dbReference>
<gene>
    <name evidence="5" type="ORF">FNT36_03835</name>
</gene>
<dbReference type="SMART" id="SM01360">
    <property type="entry name" value="A2M"/>
    <property type="match status" value="1"/>
</dbReference>
<comment type="caution">
    <text evidence="5">The sequence shown here is derived from an EMBL/GenBank/DDBJ whole genome shotgun (WGS) entry which is preliminary data.</text>
</comment>
<proteinExistence type="inferred from homology"/>
<dbReference type="InterPro" id="IPR051802">
    <property type="entry name" value="YfhM-like"/>
</dbReference>
<evidence type="ECO:0000313" key="6">
    <source>
        <dbReference type="Proteomes" id="UP000317624"/>
    </source>
</evidence>
<dbReference type="RefSeq" id="WP_144844533.1">
    <property type="nucleotide sequence ID" value="NZ_VMRJ01000001.1"/>
</dbReference>
<dbReference type="Gene3D" id="1.50.10.20">
    <property type="match status" value="1"/>
</dbReference>
<keyword evidence="6" id="KW-1185">Reference proteome</keyword>
<keyword evidence="3" id="KW-0732">Signal</keyword>
<evidence type="ECO:0000256" key="1">
    <source>
        <dbReference type="ARBA" id="ARBA00010556"/>
    </source>
</evidence>
<feature type="chain" id="PRO_5021991661" description="Alpha-2-macroglobulin domain-containing protein" evidence="3">
    <location>
        <begin position="24"/>
        <end position="2078"/>
    </location>
</feature>